<proteinExistence type="predicted"/>
<name>A0A512M223_9BACT</name>
<keyword evidence="2" id="KW-1185">Reference proteome</keyword>
<evidence type="ECO:0008006" key="3">
    <source>
        <dbReference type="Google" id="ProtNLM"/>
    </source>
</evidence>
<evidence type="ECO:0000313" key="1">
    <source>
        <dbReference type="EMBL" id="GEP40797.1"/>
    </source>
</evidence>
<accession>A0A512M223</accession>
<sequence length="135" mass="15934">MTFDEKYDHIADRFEALEGNSIHSTSWKEWQIDGRTLYFVHDVYNITINAGLPTWISYHGQSFEHEDVHEAIASFRRLHLDDAANAIEACFKVYKEHGNRFHDDFEGYEFSDEIWDHGEEIYNALYAYLQEFSGS</sequence>
<comment type="caution">
    <text evidence="1">The sequence shown here is derived from an EMBL/GenBank/DDBJ whole genome shotgun (WGS) entry which is preliminary data.</text>
</comment>
<dbReference type="RefSeq" id="WP_146848285.1">
    <property type="nucleotide sequence ID" value="NZ_BKAG01000001.1"/>
</dbReference>
<gene>
    <name evidence="1" type="ORF">BGE01nite_00880</name>
</gene>
<evidence type="ECO:0000313" key="2">
    <source>
        <dbReference type="Proteomes" id="UP000321577"/>
    </source>
</evidence>
<reference evidence="1 2" key="1">
    <citation type="submission" date="2019-07" db="EMBL/GenBank/DDBJ databases">
        <title>Whole genome shotgun sequence of Brevifollis gellanilyticus NBRC 108608.</title>
        <authorList>
            <person name="Hosoyama A."/>
            <person name="Uohara A."/>
            <person name="Ohji S."/>
            <person name="Ichikawa N."/>
        </authorList>
    </citation>
    <scope>NUCLEOTIDE SEQUENCE [LARGE SCALE GENOMIC DNA]</scope>
    <source>
        <strain evidence="1 2">NBRC 108608</strain>
    </source>
</reference>
<protein>
    <recommendedName>
        <fullName evidence="3">DUF4375 domain-containing protein</fullName>
    </recommendedName>
</protein>
<dbReference type="EMBL" id="BKAG01000001">
    <property type="protein sequence ID" value="GEP40797.1"/>
    <property type="molecule type" value="Genomic_DNA"/>
</dbReference>
<dbReference type="Proteomes" id="UP000321577">
    <property type="component" value="Unassembled WGS sequence"/>
</dbReference>
<dbReference type="AlphaFoldDB" id="A0A512M223"/>
<organism evidence="1 2">
    <name type="scientific">Brevifollis gellanilyticus</name>
    <dbReference type="NCBI Taxonomy" id="748831"/>
    <lineage>
        <taxon>Bacteria</taxon>
        <taxon>Pseudomonadati</taxon>
        <taxon>Verrucomicrobiota</taxon>
        <taxon>Verrucomicrobiia</taxon>
        <taxon>Verrucomicrobiales</taxon>
        <taxon>Verrucomicrobiaceae</taxon>
    </lineage>
</organism>